<keyword evidence="1" id="KW-0472">Membrane</keyword>
<feature type="transmembrane region" description="Helical" evidence="1">
    <location>
        <begin position="165"/>
        <end position="189"/>
    </location>
</feature>
<feature type="transmembrane region" description="Helical" evidence="1">
    <location>
        <begin position="49"/>
        <end position="69"/>
    </location>
</feature>
<comment type="caution">
    <text evidence="2">The sequence shown here is derived from an EMBL/GenBank/DDBJ whole genome shotgun (WGS) entry which is preliminary data.</text>
</comment>
<proteinExistence type="predicted"/>
<dbReference type="InterPro" id="IPR008952">
    <property type="entry name" value="Tetraspanin_EC2_sf"/>
</dbReference>
<dbReference type="VEuPathDB" id="TrichDB:TRFO_34492"/>
<dbReference type="GO" id="GO:0016020">
    <property type="term" value="C:membrane"/>
    <property type="evidence" value="ECO:0007669"/>
    <property type="project" value="InterPro"/>
</dbReference>
<evidence type="ECO:0008006" key="4">
    <source>
        <dbReference type="Google" id="ProtNLM"/>
    </source>
</evidence>
<evidence type="ECO:0000256" key="1">
    <source>
        <dbReference type="SAM" id="Phobius"/>
    </source>
</evidence>
<evidence type="ECO:0000313" key="3">
    <source>
        <dbReference type="Proteomes" id="UP000179807"/>
    </source>
</evidence>
<keyword evidence="1" id="KW-1133">Transmembrane helix</keyword>
<name>A0A1J4JJ11_9EUKA</name>
<keyword evidence="1" id="KW-0812">Transmembrane</keyword>
<sequence length="202" mass="23118">MGSLKIIGISVCAYVQLSSAIILIVMSGISYNYFSNEILIFSPKLQHHIFFGCGIGVGFVVFIGLWIFLFFPKTIYNYIVTFPLLLILPCVYLYFSQPGSSSQFIKDWDQQWSVDLIETEMLQKKNKCCGWKNYTDKSLYPCPINFVSGCQQVVTDYLDPRFHEIFIFSCVSLIMGTVSTVMLVATMYFSSWNSFFSFIDVV</sequence>
<gene>
    <name evidence="2" type="ORF">TRFO_34492</name>
</gene>
<dbReference type="RefSeq" id="XP_068352275.1">
    <property type="nucleotide sequence ID" value="XM_068509690.1"/>
</dbReference>
<dbReference type="AlphaFoldDB" id="A0A1J4JJ11"/>
<protein>
    <recommendedName>
        <fullName evidence="4">Tetraspanin family protein</fullName>
    </recommendedName>
</protein>
<feature type="transmembrane region" description="Helical" evidence="1">
    <location>
        <begin position="75"/>
        <end position="95"/>
    </location>
</feature>
<feature type="transmembrane region" description="Helical" evidence="1">
    <location>
        <begin position="6"/>
        <end position="29"/>
    </location>
</feature>
<accession>A0A1J4JJ11</accession>
<dbReference type="Proteomes" id="UP000179807">
    <property type="component" value="Unassembled WGS sequence"/>
</dbReference>
<dbReference type="SUPFAM" id="SSF48652">
    <property type="entry name" value="Tetraspanin"/>
    <property type="match status" value="1"/>
</dbReference>
<keyword evidence="3" id="KW-1185">Reference proteome</keyword>
<organism evidence="2 3">
    <name type="scientific">Tritrichomonas foetus</name>
    <dbReference type="NCBI Taxonomy" id="1144522"/>
    <lineage>
        <taxon>Eukaryota</taxon>
        <taxon>Metamonada</taxon>
        <taxon>Parabasalia</taxon>
        <taxon>Tritrichomonadida</taxon>
        <taxon>Tritrichomonadidae</taxon>
        <taxon>Tritrichomonas</taxon>
    </lineage>
</organism>
<dbReference type="GeneID" id="94844394"/>
<dbReference type="EMBL" id="MLAK01001022">
    <property type="protein sequence ID" value="OHS99138.1"/>
    <property type="molecule type" value="Genomic_DNA"/>
</dbReference>
<dbReference type="OrthoDB" id="10530350at2759"/>
<evidence type="ECO:0000313" key="2">
    <source>
        <dbReference type="EMBL" id="OHS99138.1"/>
    </source>
</evidence>
<reference evidence="2" key="1">
    <citation type="submission" date="2016-10" db="EMBL/GenBank/DDBJ databases">
        <authorList>
            <person name="Benchimol M."/>
            <person name="Almeida L.G."/>
            <person name="Vasconcelos A.T."/>
            <person name="Perreira-Neves A."/>
            <person name="Rosa I.A."/>
            <person name="Tasca T."/>
            <person name="Bogo M.R."/>
            <person name="de Souza W."/>
        </authorList>
    </citation>
    <scope>NUCLEOTIDE SEQUENCE [LARGE SCALE GENOMIC DNA]</scope>
    <source>
        <strain evidence="2">K</strain>
    </source>
</reference>